<dbReference type="EMBL" id="CP001736">
    <property type="protein sequence ID" value="ADB33563.1"/>
    <property type="molecule type" value="Genomic_DNA"/>
</dbReference>
<dbReference type="OrthoDB" id="287565at2"/>
<evidence type="ECO:0000313" key="2">
    <source>
        <dbReference type="Proteomes" id="UP000007967"/>
    </source>
</evidence>
<dbReference type="InterPro" id="IPR023393">
    <property type="entry name" value="START-like_dom_sf"/>
</dbReference>
<protein>
    <recommendedName>
        <fullName evidence="3">Activator of Hsp90 ATPase 1 family protein</fullName>
    </recommendedName>
</protein>
<dbReference type="AlphaFoldDB" id="D2PXV7"/>
<dbReference type="SUPFAM" id="SSF55961">
    <property type="entry name" value="Bet v1-like"/>
    <property type="match status" value="1"/>
</dbReference>
<dbReference type="RefSeq" id="WP_012922117.1">
    <property type="nucleotide sequence ID" value="NC_013729.1"/>
</dbReference>
<accession>D2PXV7</accession>
<gene>
    <name evidence="1" type="ordered locus">Kfla_4537</name>
</gene>
<dbReference type="Gene3D" id="3.30.530.20">
    <property type="match status" value="1"/>
</dbReference>
<dbReference type="Proteomes" id="UP000007967">
    <property type="component" value="Chromosome"/>
</dbReference>
<evidence type="ECO:0000313" key="1">
    <source>
        <dbReference type="EMBL" id="ADB33563.1"/>
    </source>
</evidence>
<name>D2PXV7_KRIFD</name>
<dbReference type="STRING" id="479435.Kfla_4537"/>
<keyword evidence="2" id="KW-1185">Reference proteome</keyword>
<proteinExistence type="predicted"/>
<dbReference type="eggNOG" id="COG3832">
    <property type="taxonomic scope" value="Bacteria"/>
</dbReference>
<evidence type="ECO:0008006" key="3">
    <source>
        <dbReference type="Google" id="ProtNLM"/>
    </source>
</evidence>
<reference evidence="2" key="1">
    <citation type="submission" date="2009-09" db="EMBL/GenBank/DDBJ databases">
        <title>The complete genome of Kribbella flavida DSM 17836.</title>
        <authorList>
            <consortium name="US DOE Joint Genome Institute (JGI-PGF)"/>
            <person name="Lucas S."/>
            <person name="Copeland A."/>
            <person name="Lapidus A."/>
            <person name="Glavina del Rio T."/>
            <person name="Dalin E."/>
            <person name="Tice H."/>
            <person name="Bruce D."/>
            <person name="Goodwin L."/>
            <person name="Pitluck S."/>
            <person name="Kyrpides N."/>
            <person name="Mavromatis K."/>
            <person name="Ivanova N."/>
            <person name="Saunders E."/>
            <person name="Brettin T."/>
            <person name="Detter J.C."/>
            <person name="Han C."/>
            <person name="Larimer F."/>
            <person name="Land M."/>
            <person name="Hauser L."/>
            <person name="Markowitz V."/>
            <person name="Cheng J.-F."/>
            <person name="Hugenholtz P."/>
            <person name="Woyke T."/>
            <person name="Wu D."/>
            <person name="Pukall R."/>
            <person name="Klenk H.-P."/>
            <person name="Eisen J.A."/>
        </authorList>
    </citation>
    <scope>NUCLEOTIDE SEQUENCE [LARGE SCALE GENOMIC DNA]</scope>
    <source>
        <strain evidence="2">DSM 17836 / JCM 10339 / NBRC 14399</strain>
    </source>
</reference>
<dbReference type="KEGG" id="kfl:Kfla_4537"/>
<dbReference type="HOGENOM" id="CLU_137245_0_0_11"/>
<organism evidence="1 2">
    <name type="scientific">Kribbella flavida (strain DSM 17836 / JCM 10339 / NBRC 14399)</name>
    <dbReference type="NCBI Taxonomy" id="479435"/>
    <lineage>
        <taxon>Bacteria</taxon>
        <taxon>Bacillati</taxon>
        <taxon>Actinomycetota</taxon>
        <taxon>Actinomycetes</taxon>
        <taxon>Propionibacteriales</taxon>
        <taxon>Kribbellaceae</taxon>
        <taxon>Kribbella</taxon>
    </lineage>
</organism>
<sequence length="140" mass="15570">MAQSFSTDVEVRTTPDEAFAAITRPHVWWNPEIEGRSETAGDEFGFDMPGLHQTRLRVTEAIPGRRMVWHVLENHFSFVEDQEEWVGTDIVFDVASNAEGGVTITLTHVGLVPELECHNVCSGAWTDLVGTSLRNMLTSA</sequence>
<reference evidence="1 2" key="2">
    <citation type="journal article" date="2010" name="Stand. Genomic Sci.">
        <title>Complete genome sequence of Kribbella flavida type strain (IFO 14399).</title>
        <authorList>
            <person name="Pukall R."/>
            <person name="Lapidus A."/>
            <person name="Glavina Del Rio T."/>
            <person name="Copeland A."/>
            <person name="Tice H."/>
            <person name="Cheng J.-F."/>
            <person name="Lucas S."/>
            <person name="Chen F."/>
            <person name="Nolan M."/>
            <person name="LaButti K."/>
            <person name="Pati A."/>
            <person name="Ivanova N."/>
            <person name="Mavrommatis K."/>
            <person name="Mikhailova N."/>
            <person name="Pitluck S."/>
            <person name="Bruce D."/>
            <person name="Goodwin L."/>
            <person name="Land M."/>
            <person name="Hauser L."/>
            <person name="Chang Y.-J."/>
            <person name="Jeffries C.D."/>
            <person name="Chen A."/>
            <person name="Palaniappan K."/>
            <person name="Chain P."/>
            <person name="Rohde M."/>
            <person name="Goeker M."/>
            <person name="Bristow J."/>
            <person name="Eisen J.A."/>
            <person name="Markowitz V."/>
            <person name="Hugenholtz P."/>
            <person name="Kyrpides N.C."/>
            <person name="Klenk H.-P."/>
            <person name="Brettin T."/>
        </authorList>
    </citation>
    <scope>NUCLEOTIDE SEQUENCE [LARGE SCALE GENOMIC DNA]</scope>
    <source>
        <strain evidence="2">DSM 17836 / JCM 10339 / NBRC 14399</strain>
    </source>
</reference>